<gene>
    <name evidence="9" type="ORF">OE104_02870</name>
</gene>
<comment type="subcellular location">
    <subcellularLocation>
        <location evidence="1">Membrane</location>
    </subcellularLocation>
</comment>
<evidence type="ECO:0000259" key="7">
    <source>
        <dbReference type="Pfam" id="PF00905"/>
    </source>
</evidence>
<keyword evidence="10" id="KW-1185">Reference proteome</keyword>
<evidence type="ECO:0000256" key="3">
    <source>
        <dbReference type="ARBA" id="ARBA00007171"/>
    </source>
</evidence>
<dbReference type="PANTHER" id="PTHR30627:SF24">
    <property type="entry name" value="PENICILLIN-BINDING PROTEIN 4B"/>
    <property type="match status" value="1"/>
</dbReference>
<dbReference type="InterPro" id="IPR005311">
    <property type="entry name" value="PBP_dimer"/>
</dbReference>
<comment type="pathway">
    <text evidence="2">Cell wall biogenesis; peptidoglycan biosynthesis.</text>
</comment>
<dbReference type="SUPFAM" id="SSF56601">
    <property type="entry name" value="beta-lactamase/transpeptidase-like"/>
    <property type="match status" value="1"/>
</dbReference>
<evidence type="ECO:0000256" key="4">
    <source>
        <dbReference type="ARBA" id="ARBA00012448"/>
    </source>
</evidence>
<dbReference type="Pfam" id="PF03717">
    <property type="entry name" value="PBP_dimer"/>
    <property type="match status" value="1"/>
</dbReference>
<dbReference type="EC" id="3.4.16.4" evidence="4"/>
<dbReference type="GO" id="GO:0009002">
    <property type="term" value="F:serine-type D-Ala-D-Ala carboxypeptidase activity"/>
    <property type="evidence" value="ECO:0007669"/>
    <property type="project" value="UniProtKB-EC"/>
</dbReference>
<feature type="domain" description="Penicillin-binding protein dimerisation" evidence="8">
    <location>
        <begin position="60"/>
        <end position="214"/>
    </location>
</feature>
<evidence type="ECO:0000256" key="6">
    <source>
        <dbReference type="ARBA" id="ARBA00034000"/>
    </source>
</evidence>
<dbReference type="EMBL" id="CP106878">
    <property type="protein sequence ID" value="WAA10295.1"/>
    <property type="molecule type" value="Genomic_DNA"/>
</dbReference>
<evidence type="ECO:0000256" key="2">
    <source>
        <dbReference type="ARBA" id="ARBA00004752"/>
    </source>
</evidence>
<dbReference type="Gene3D" id="3.90.1310.10">
    <property type="entry name" value="Penicillin-binding protein 2a (Domain 2)"/>
    <property type="match status" value="1"/>
</dbReference>
<comment type="similarity">
    <text evidence="3">Belongs to the transpeptidase family.</text>
</comment>
<organism evidence="9 10">
    <name type="scientific">Fervidibacillus albus</name>
    <dbReference type="NCBI Taxonomy" id="2980026"/>
    <lineage>
        <taxon>Bacteria</taxon>
        <taxon>Bacillati</taxon>
        <taxon>Bacillota</taxon>
        <taxon>Bacilli</taxon>
        <taxon>Bacillales</taxon>
        <taxon>Bacillaceae</taxon>
        <taxon>Fervidibacillus</taxon>
    </lineage>
</organism>
<dbReference type="Gene3D" id="3.40.710.10">
    <property type="entry name" value="DD-peptidase/beta-lactamase superfamily"/>
    <property type="match status" value="1"/>
</dbReference>
<dbReference type="Pfam" id="PF00905">
    <property type="entry name" value="Transpeptidase"/>
    <property type="match status" value="1"/>
</dbReference>
<dbReference type="PANTHER" id="PTHR30627">
    <property type="entry name" value="PEPTIDOGLYCAN D,D-TRANSPEPTIDASE"/>
    <property type="match status" value="1"/>
</dbReference>
<protein>
    <recommendedName>
        <fullName evidence="4">serine-type D-Ala-D-Ala carboxypeptidase</fullName>
        <ecNumber evidence="4">3.4.16.4</ecNumber>
    </recommendedName>
</protein>
<evidence type="ECO:0000256" key="1">
    <source>
        <dbReference type="ARBA" id="ARBA00004370"/>
    </source>
</evidence>
<dbReference type="GO" id="GO:0071972">
    <property type="term" value="F:peptidoglycan L,D-transpeptidase activity"/>
    <property type="evidence" value="ECO:0007669"/>
    <property type="project" value="TreeGrafter"/>
</dbReference>
<dbReference type="GO" id="GO:0071555">
    <property type="term" value="P:cell wall organization"/>
    <property type="evidence" value="ECO:0007669"/>
    <property type="project" value="TreeGrafter"/>
</dbReference>
<dbReference type="Proteomes" id="UP001164718">
    <property type="component" value="Chromosome"/>
</dbReference>
<accession>A0A9E8LVW5</accession>
<evidence type="ECO:0000259" key="8">
    <source>
        <dbReference type="Pfam" id="PF03717"/>
    </source>
</evidence>
<dbReference type="InterPro" id="IPR001460">
    <property type="entry name" value="PCN-bd_Tpept"/>
</dbReference>
<dbReference type="AlphaFoldDB" id="A0A9E8LVW5"/>
<dbReference type="RefSeq" id="WP_275418080.1">
    <property type="nucleotide sequence ID" value="NZ_CP106878.1"/>
</dbReference>
<dbReference type="SUPFAM" id="SSF56519">
    <property type="entry name" value="Penicillin binding protein dimerisation domain"/>
    <property type="match status" value="1"/>
</dbReference>
<dbReference type="GO" id="GO:0005886">
    <property type="term" value="C:plasma membrane"/>
    <property type="evidence" value="ECO:0007669"/>
    <property type="project" value="TreeGrafter"/>
</dbReference>
<dbReference type="InterPro" id="IPR036138">
    <property type="entry name" value="PBP_dimer_sf"/>
</dbReference>
<dbReference type="InterPro" id="IPR050515">
    <property type="entry name" value="Beta-lactam/transpept"/>
</dbReference>
<dbReference type="GO" id="GO:0008658">
    <property type="term" value="F:penicillin binding"/>
    <property type="evidence" value="ECO:0007669"/>
    <property type="project" value="InterPro"/>
</dbReference>
<keyword evidence="5" id="KW-0472">Membrane</keyword>
<feature type="domain" description="Penicillin-binding protein transpeptidase" evidence="7">
    <location>
        <begin position="261"/>
        <end position="576"/>
    </location>
</feature>
<name>A0A9E8LVW5_9BACI</name>
<evidence type="ECO:0000313" key="9">
    <source>
        <dbReference type="EMBL" id="WAA10295.1"/>
    </source>
</evidence>
<reference evidence="9" key="1">
    <citation type="submission" date="2022-09" db="EMBL/GenBank/DDBJ databases">
        <title>Complete Genomes of Fervidibacillus albus and Fervidibacillus halotolerans isolated from tidal flat sediments.</title>
        <authorList>
            <person name="Kwon K.K."/>
            <person name="Yang S.-H."/>
            <person name="Park M.J."/>
            <person name="Oh H.-M."/>
        </authorList>
    </citation>
    <scope>NUCLEOTIDE SEQUENCE</scope>
    <source>
        <strain evidence="9">MEBiC13591</strain>
    </source>
</reference>
<sequence>MIEKRMKRFAYICLVGIFILIGRLAQIQLIDTENFAKEQINLLEASVRQRTQQVVVDNGRGTFTDKNGISLSTEPLSVLILFPFLKEMDWDVERVANIIGTSREHLTEQLEKAKDPFVFRDDGPVVLDDWQVKEINALQIPGVFAVNKQFERPGQYASQLIGIVGENEEELKKRYPDRNFSNETVIGITGLEKSFDPFLIQEEQTKLLYHVDGKGGPLFGLDVKYINPSNPFYPIKIITTLDFPIQQKLEEIADDHRMNKGGIVLLDIESNTILANVSRPKIDEKDPYRNDGLVNYTLKPQYPGSIFKTVIAAASIDYKLITPSRTFDCSKTIHGEEDDVYDHGILTFQESFAVSCNNTFATLAEELAGIDPNVIETYGDAFGLIDEVGWKGDVFHFTDFTQLSDEEEGQIFLTDTEKTDAQLVRLVGIGQLNVKLTPLAVANMMATIGRGGTRYSVRTVDRIEYENGSKFFSFPMDEGEEAIRPYTAEKLRQLLREVVVNPQGTASALQDLPYEVAGKTGTAETGIFVDDGNEQFVNRWFAGFFPYNDPKYAFAVVQLDARKDSSSPISITRDIVEFLYEYDQH</sequence>
<proteinExistence type="inferred from homology"/>
<comment type="catalytic activity">
    <reaction evidence="6">
        <text>Preferential cleavage: (Ac)2-L-Lys-D-Ala-|-D-Ala. Also transpeptidation of peptidyl-alanyl moieties that are N-acyl substituents of D-alanine.</text>
        <dbReference type="EC" id="3.4.16.4"/>
    </reaction>
</comment>
<evidence type="ECO:0000313" key="10">
    <source>
        <dbReference type="Proteomes" id="UP001164718"/>
    </source>
</evidence>
<dbReference type="InterPro" id="IPR012338">
    <property type="entry name" value="Beta-lactam/transpept-like"/>
</dbReference>
<dbReference type="KEGG" id="faf:OE104_02870"/>
<evidence type="ECO:0000256" key="5">
    <source>
        <dbReference type="ARBA" id="ARBA00023136"/>
    </source>
</evidence>